<dbReference type="OrthoDB" id="244550at2"/>
<evidence type="ECO:0000259" key="5">
    <source>
        <dbReference type="Pfam" id="PF00437"/>
    </source>
</evidence>
<dbReference type="InterPro" id="IPR027417">
    <property type="entry name" value="P-loop_NTPase"/>
</dbReference>
<protein>
    <submittedName>
        <fullName evidence="6">Type II secretion system protein E</fullName>
    </submittedName>
</protein>
<reference evidence="6 7" key="1">
    <citation type="submission" date="2019-02" db="EMBL/GenBank/DDBJ databases">
        <title>Deep-cultivation of Planctomycetes and their phenomic and genomic characterization uncovers novel biology.</title>
        <authorList>
            <person name="Wiegand S."/>
            <person name="Jogler M."/>
            <person name="Boedeker C."/>
            <person name="Pinto D."/>
            <person name="Vollmers J."/>
            <person name="Rivas-Marin E."/>
            <person name="Kohn T."/>
            <person name="Peeters S.H."/>
            <person name="Heuer A."/>
            <person name="Rast P."/>
            <person name="Oberbeckmann S."/>
            <person name="Bunk B."/>
            <person name="Jeske O."/>
            <person name="Meyerdierks A."/>
            <person name="Storesund J.E."/>
            <person name="Kallscheuer N."/>
            <person name="Luecker S."/>
            <person name="Lage O.M."/>
            <person name="Pohl T."/>
            <person name="Merkel B.J."/>
            <person name="Hornburger P."/>
            <person name="Mueller R.-W."/>
            <person name="Bruemmer F."/>
            <person name="Labrenz M."/>
            <person name="Spormann A.M."/>
            <person name="Op den Camp H."/>
            <person name="Overmann J."/>
            <person name="Amann R."/>
            <person name="Jetten M.S.M."/>
            <person name="Mascher T."/>
            <person name="Medema M.H."/>
            <person name="Devos D.P."/>
            <person name="Kaster A.-K."/>
            <person name="Ovreas L."/>
            <person name="Rohde M."/>
            <person name="Galperin M.Y."/>
            <person name="Jogler C."/>
        </authorList>
    </citation>
    <scope>NUCLEOTIDE SEQUENCE [LARGE SCALE GENOMIC DNA]</scope>
    <source>
        <strain evidence="6 7">Pan189</strain>
    </source>
</reference>
<evidence type="ECO:0000313" key="7">
    <source>
        <dbReference type="Proteomes" id="UP000317318"/>
    </source>
</evidence>
<dbReference type="InterPro" id="IPR001482">
    <property type="entry name" value="T2SS/T4SS_dom"/>
</dbReference>
<keyword evidence="2" id="KW-0547">Nucleotide-binding</keyword>
<organism evidence="6 7">
    <name type="scientific">Stratiformator vulcanicus</name>
    <dbReference type="NCBI Taxonomy" id="2527980"/>
    <lineage>
        <taxon>Bacteria</taxon>
        <taxon>Pseudomonadati</taxon>
        <taxon>Planctomycetota</taxon>
        <taxon>Planctomycetia</taxon>
        <taxon>Planctomycetales</taxon>
        <taxon>Planctomycetaceae</taxon>
        <taxon>Stratiformator</taxon>
    </lineage>
</organism>
<comment type="similarity">
    <text evidence="1">Belongs to the GSP E family.</text>
</comment>
<keyword evidence="7" id="KW-1185">Reference proteome</keyword>
<dbReference type="Gene3D" id="3.40.50.300">
    <property type="entry name" value="P-loop containing nucleotide triphosphate hydrolases"/>
    <property type="match status" value="1"/>
</dbReference>
<evidence type="ECO:0000256" key="4">
    <source>
        <dbReference type="SAM" id="MobiDB-lite"/>
    </source>
</evidence>
<accession>A0A517R063</accession>
<evidence type="ECO:0000256" key="1">
    <source>
        <dbReference type="ARBA" id="ARBA00006611"/>
    </source>
</evidence>
<dbReference type="Gene3D" id="3.30.450.90">
    <property type="match status" value="1"/>
</dbReference>
<dbReference type="GO" id="GO:0016887">
    <property type="term" value="F:ATP hydrolysis activity"/>
    <property type="evidence" value="ECO:0007669"/>
    <property type="project" value="TreeGrafter"/>
</dbReference>
<dbReference type="Pfam" id="PF00437">
    <property type="entry name" value="T2SSE"/>
    <property type="match status" value="1"/>
</dbReference>
<dbReference type="AlphaFoldDB" id="A0A517R063"/>
<dbReference type="KEGG" id="svp:Pan189_16590"/>
<gene>
    <name evidence="6" type="primary">xpsE_1</name>
    <name evidence="6" type="ORF">Pan189_16590</name>
</gene>
<dbReference type="RefSeq" id="WP_145363417.1">
    <property type="nucleotide sequence ID" value="NZ_CP036268.1"/>
</dbReference>
<feature type="region of interest" description="Disordered" evidence="4">
    <location>
        <begin position="1"/>
        <end position="23"/>
    </location>
</feature>
<evidence type="ECO:0000256" key="2">
    <source>
        <dbReference type="ARBA" id="ARBA00022741"/>
    </source>
</evidence>
<evidence type="ECO:0000256" key="3">
    <source>
        <dbReference type="ARBA" id="ARBA00022840"/>
    </source>
</evidence>
<dbReference type="PANTHER" id="PTHR30258:SF2">
    <property type="entry name" value="COMG OPERON PROTEIN 1"/>
    <property type="match status" value="1"/>
</dbReference>
<dbReference type="Proteomes" id="UP000317318">
    <property type="component" value="Chromosome"/>
</dbReference>
<feature type="domain" description="Bacterial type II secretion system protein E" evidence="5">
    <location>
        <begin position="58"/>
        <end position="438"/>
    </location>
</feature>
<name>A0A517R063_9PLAN</name>
<dbReference type="GO" id="GO:0005886">
    <property type="term" value="C:plasma membrane"/>
    <property type="evidence" value="ECO:0007669"/>
    <property type="project" value="TreeGrafter"/>
</dbReference>
<dbReference type="PANTHER" id="PTHR30258">
    <property type="entry name" value="TYPE II SECRETION SYSTEM PROTEIN GSPE-RELATED"/>
    <property type="match status" value="1"/>
</dbReference>
<dbReference type="EMBL" id="CP036268">
    <property type="protein sequence ID" value="QDT37286.1"/>
    <property type="molecule type" value="Genomic_DNA"/>
</dbReference>
<dbReference type="SUPFAM" id="SSF52540">
    <property type="entry name" value="P-loop containing nucleoside triphosphate hydrolases"/>
    <property type="match status" value="1"/>
</dbReference>
<evidence type="ECO:0000313" key="6">
    <source>
        <dbReference type="EMBL" id="QDT37286.1"/>
    </source>
</evidence>
<feature type="compositionally biased region" description="Acidic residues" evidence="4">
    <location>
        <begin position="9"/>
        <end position="23"/>
    </location>
</feature>
<dbReference type="GO" id="GO:0005524">
    <property type="term" value="F:ATP binding"/>
    <property type="evidence" value="ECO:0007669"/>
    <property type="project" value="UniProtKB-KW"/>
</dbReference>
<sequence length="443" mass="49203">MAGRRNPSDDDFDDEFEDEGFEEDEDVDYVLFQGALNGRTPDLSRHARLTQAALMPAKDLITDALLRRAEMILIEPRGNAAMIRLFIDGVAYPGGRMQMRQAAAVSQMLKLLTGLNPQTRDRKQRGGVKAELDEIPYELHIDFEPSKGGERLTIRCKNLKHKPEKPSELGLHEALREKIREVSGSNNGCLFVSGPPMSGVSASTIGVLKSIDVYIYSIFVLESLGEEVPMMTPFEKNEEETLEAQIERCLRREPDVLYIGELDGEEKLNIAFQYADVTSIVSQFAAADAVGGLAKLLKISGDSEAVAKNVAGIISPKLVRKLCEKCRQAFRPNPKILAKVGLPPETKLLYRAAKPPAEDDPDAELYEPCEKCGGTGYFGRVGIYEFLIMSDAVKEVVRGRPDGAKIRQLMKSEEMPTYQREGLRLVADGVTTLEELQRILRSK</sequence>
<proteinExistence type="inferred from homology"/>
<keyword evidence="3" id="KW-0067">ATP-binding</keyword>